<feature type="region of interest" description="Disordered" evidence="1">
    <location>
        <begin position="1"/>
        <end position="20"/>
    </location>
</feature>
<feature type="compositionally biased region" description="Polar residues" evidence="1">
    <location>
        <begin position="8"/>
        <end position="20"/>
    </location>
</feature>
<dbReference type="EMBL" id="MU005624">
    <property type="protein sequence ID" value="KAF2677289.1"/>
    <property type="molecule type" value="Genomic_DNA"/>
</dbReference>
<dbReference type="Pfam" id="PF13489">
    <property type="entry name" value="Methyltransf_23"/>
    <property type="match status" value="1"/>
</dbReference>
<name>A0A6G1IHB1_9PLEO</name>
<accession>A0A6G1IHB1</accession>
<dbReference type="OrthoDB" id="184880at2759"/>
<protein>
    <recommendedName>
        <fullName evidence="4">S-adenosyl-L-methionine-dependent methyltransferase</fullName>
    </recommendedName>
</protein>
<keyword evidence="3" id="KW-1185">Reference proteome</keyword>
<dbReference type="InterPro" id="IPR029063">
    <property type="entry name" value="SAM-dependent_MTases_sf"/>
</dbReference>
<gene>
    <name evidence="2" type="ORF">K458DRAFT_424151</name>
</gene>
<evidence type="ECO:0000313" key="2">
    <source>
        <dbReference type="EMBL" id="KAF2677289.1"/>
    </source>
</evidence>
<dbReference type="AlphaFoldDB" id="A0A6G1IHB1"/>
<dbReference type="Proteomes" id="UP000799291">
    <property type="component" value="Unassembled WGS sequence"/>
</dbReference>
<proteinExistence type="predicted"/>
<evidence type="ECO:0000313" key="3">
    <source>
        <dbReference type="Proteomes" id="UP000799291"/>
    </source>
</evidence>
<evidence type="ECO:0008006" key="4">
    <source>
        <dbReference type="Google" id="ProtNLM"/>
    </source>
</evidence>
<organism evidence="2 3">
    <name type="scientific">Lentithecium fluviatile CBS 122367</name>
    <dbReference type="NCBI Taxonomy" id="1168545"/>
    <lineage>
        <taxon>Eukaryota</taxon>
        <taxon>Fungi</taxon>
        <taxon>Dikarya</taxon>
        <taxon>Ascomycota</taxon>
        <taxon>Pezizomycotina</taxon>
        <taxon>Dothideomycetes</taxon>
        <taxon>Pleosporomycetidae</taxon>
        <taxon>Pleosporales</taxon>
        <taxon>Massarineae</taxon>
        <taxon>Lentitheciaceae</taxon>
        <taxon>Lentithecium</taxon>
    </lineage>
</organism>
<reference evidence="2" key="1">
    <citation type="journal article" date="2020" name="Stud. Mycol.">
        <title>101 Dothideomycetes genomes: a test case for predicting lifestyles and emergence of pathogens.</title>
        <authorList>
            <person name="Haridas S."/>
            <person name="Albert R."/>
            <person name="Binder M."/>
            <person name="Bloem J."/>
            <person name="Labutti K."/>
            <person name="Salamov A."/>
            <person name="Andreopoulos B."/>
            <person name="Baker S."/>
            <person name="Barry K."/>
            <person name="Bills G."/>
            <person name="Bluhm B."/>
            <person name="Cannon C."/>
            <person name="Castanera R."/>
            <person name="Culley D."/>
            <person name="Daum C."/>
            <person name="Ezra D."/>
            <person name="Gonzalez J."/>
            <person name="Henrissat B."/>
            <person name="Kuo A."/>
            <person name="Liang C."/>
            <person name="Lipzen A."/>
            <person name="Lutzoni F."/>
            <person name="Magnuson J."/>
            <person name="Mondo S."/>
            <person name="Nolan M."/>
            <person name="Ohm R."/>
            <person name="Pangilinan J."/>
            <person name="Park H.-J."/>
            <person name="Ramirez L."/>
            <person name="Alfaro M."/>
            <person name="Sun H."/>
            <person name="Tritt A."/>
            <person name="Yoshinaga Y."/>
            <person name="Zwiers L.-H."/>
            <person name="Turgeon B."/>
            <person name="Goodwin S."/>
            <person name="Spatafora J."/>
            <person name="Crous P."/>
            <person name="Grigoriev I."/>
        </authorList>
    </citation>
    <scope>NUCLEOTIDE SEQUENCE</scope>
    <source>
        <strain evidence="2">CBS 122367</strain>
    </source>
</reference>
<dbReference type="SUPFAM" id="SSF53335">
    <property type="entry name" value="S-adenosyl-L-methionine-dependent methyltransferases"/>
    <property type="match status" value="1"/>
</dbReference>
<dbReference type="Gene3D" id="3.40.50.150">
    <property type="entry name" value="Vaccinia Virus protein VP39"/>
    <property type="match status" value="1"/>
</dbReference>
<evidence type="ECO:0000256" key="1">
    <source>
        <dbReference type="SAM" id="MobiDB-lite"/>
    </source>
</evidence>
<sequence>MAAPPSVTAASKTGTNDDNVIFGNEQTEVQRLDMQHQVMYDAFPNPVCAPIDLSQGGYKILDQATGSGIWIRDVRAATGGANNTWVGTDIEDSYFPTDPPADTTYRHQSMTEPWPKEWEGTFDLVHSRMALPGVGTNPLEHAVKNLIALVKPGGWIQLVEMEWDHWEAGPWGQIFIRAIKDLFSIVSGGQGVDLREKLTPIFKEAGLENIDYKVIVTPFGARASDKIRPTSEASLFATTMGVSMTTKMLPPISVSREDLDAMPQKVLEEAKKDGWEFHTFALWAQKPLAK</sequence>